<evidence type="ECO:0000256" key="2">
    <source>
        <dbReference type="ARBA" id="ARBA00006916"/>
    </source>
</evidence>
<keyword evidence="5" id="KW-0698">rRNA processing</keyword>
<dbReference type="Pfam" id="PF10153">
    <property type="entry name" value="Efg1"/>
    <property type="match status" value="1"/>
</dbReference>
<keyword evidence="11" id="KW-1185">Reference proteome</keyword>
<evidence type="ECO:0000256" key="3">
    <source>
        <dbReference type="ARBA" id="ARBA00018689"/>
    </source>
</evidence>
<dbReference type="GO" id="GO:0005730">
    <property type="term" value="C:nucleolus"/>
    <property type="evidence" value="ECO:0007669"/>
    <property type="project" value="UniProtKB-SubCell"/>
</dbReference>
<accession>A0AAU9JFW6</accession>
<protein>
    <recommendedName>
        <fullName evidence="3">rRNA-processing protein EFG1</fullName>
    </recommendedName>
    <alternativeName>
        <fullName evidence="4">rRNA-processing protein efg1</fullName>
    </alternativeName>
</protein>
<keyword evidence="7" id="KW-0539">Nucleus</keyword>
<dbReference type="Proteomes" id="UP001162131">
    <property type="component" value="Unassembled WGS sequence"/>
</dbReference>
<comment type="subcellular location">
    <subcellularLocation>
        <location evidence="1">Nucleus</location>
        <location evidence="1">Nucleolus</location>
    </subcellularLocation>
</comment>
<name>A0AAU9JFW6_9CILI</name>
<dbReference type="PANTHER" id="PTHR33911:SF1">
    <property type="entry name" value="RRNA-PROCESSING PROTEIN EFG1"/>
    <property type="match status" value="1"/>
</dbReference>
<evidence type="ECO:0000256" key="5">
    <source>
        <dbReference type="ARBA" id="ARBA00022552"/>
    </source>
</evidence>
<feature type="coiled-coil region" evidence="8">
    <location>
        <begin position="7"/>
        <end position="43"/>
    </location>
</feature>
<evidence type="ECO:0000256" key="4">
    <source>
        <dbReference type="ARBA" id="ARBA00019827"/>
    </source>
</evidence>
<feature type="region of interest" description="Disordered" evidence="9">
    <location>
        <begin position="170"/>
        <end position="247"/>
    </location>
</feature>
<dbReference type="GO" id="GO:0000462">
    <property type="term" value="P:maturation of SSU-rRNA from tricistronic rRNA transcript (SSU-rRNA, 5.8S rRNA, LSU-rRNA)"/>
    <property type="evidence" value="ECO:0007669"/>
    <property type="project" value="TreeGrafter"/>
</dbReference>
<dbReference type="GO" id="GO:0030688">
    <property type="term" value="C:preribosome, small subunit precursor"/>
    <property type="evidence" value="ECO:0007669"/>
    <property type="project" value="TreeGrafter"/>
</dbReference>
<dbReference type="InterPro" id="IPR050786">
    <property type="entry name" value="EFG1_rRNA-proc"/>
</dbReference>
<evidence type="ECO:0000313" key="11">
    <source>
        <dbReference type="Proteomes" id="UP001162131"/>
    </source>
</evidence>
<keyword evidence="6 8" id="KW-0175">Coiled coil</keyword>
<evidence type="ECO:0000256" key="1">
    <source>
        <dbReference type="ARBA" id="ARBA00004604"/>
    </source>
</evidence>
<dbReference type="AlphaFoldDB" id="A0AAU9JFW6"/>
<dbReference type="InterPro" id="IPR019310">
    <property type="entry name" value="Efg1"/>
</dbReference>
<evidence type="ECO:0000256" key="9">
    <source>
        <dbReference type="SAM" id="MobiDB-lite"/>
    </source>
</evidence>
<evidence type="ECO:0000256" key="7">
    <source>
        <dbReference type="ARBA" id="ARBA00023242"/>
    </source>
</evidence>
<comment type="similarity">
    <text evidence="2">Belongs to the EFG1 family.</text>
</comment>
<comment type="caution">
    <text evidence="10">The sequence shown here is derived from an EMBL/GenBank/DDBJ whole genome shotgun (WGS) entry which is preliminary data.</text>
</comment>
<sequence length="264" mass="31699">MKETERKKSLKQKIRDLKRSIENTTNQEELAQKQEKLAELKILKGLGLKNANIWGKYKTIRFFEQKKVGRKLKKINKEIEEQGENEDLLQQKRSLMDDLNYIKYYPINKKYVSLFAESSENSEKERIIMRKHINKIIEKKQKKKLMHLEEELRVDAPKIKEDIKREIKKNIKEEKSKEPIKKHDDGKKLRINEPKVNTEKKEKEPKVIKQKKFEEVKEERIPLKRKNKSKNELSNKKAKSSRFAEEEEDTVKIIPVEKDDFFLL</sequence>
<feature type="compositionally biased region" description="Basic and acidic residues" evidence="9">
    <location>
        <begin position="170"/>
        <end position="222"/>
    </location>
</feature>
<reference evidence="10" key="1">
    <citation type="submission" date="2021-09" db="EMBL/GenBank/DDBJ databases">
        <authorList>
            <consortium name="AG Swart"/>
            <person name="Singh M."/>
            <person name="Singh A."/>
            <person name="Seah K."/>
            <person name="Emmerich C."/>
        </authorList>
    </citation>
    <scope>NUCLEOTIDE SEQUENCE</scope>
    <source>
        <strain evidence="10">ATCC30299</strain>
    </source>
</reference>
<organism evidence="10 11">
    <name type="scientific">Blepharisma stoltei</name>
    <dbReference type="NCBI Taxonomy" id="1481888"/>
    <lineage>
        <taxon>Eukaryota</taxon>
        <taxon>Sar</taxon>
        <taxon>Alveolata</taxon>
        <taxon>Ciliophora</taxon>
        <taxon>Postciliodesmatophora</taxon>
        <taxon>Heterotrichea</taxon>
        <taxon>Heterotrichida</taxon>
        <taxon>Blepharismidae</taxon>
        <taxon>Blepharisma</taxon>
    </lineage>
</organism>
<dbReference type="PANTHER" id="PTHR33911">
    <property type="entry name" value="RRNA-PROCESSING PROTEIN EFG1"/>
    <property type="match status" value="1"/>
</dbReference>
<proteinExistence type="inferred from homology"/>
<evidence type="ECO:0000256" key="6">
    <source>
        <dbReference type="ARBA" id="ARBA00023054"/>
    </source>
</evidence>
<evidence type="ECO:0000256" key="8">
    <source>
        <dbReference type="SAM" id="Coils"/>
    </source>
</evidence>
<evidence type="ECO:0000313" key="10">
    <source>
        <dbReference type="EMBL" id="CAG9325794.1"/>
    </source>
</evidence>
<dbReference type="EMBL" id="CAJZBQ010000039">
    <property type="protein sequence ID" value="CAG9325794.1"/>
    <property type="molecule type" value="Genomic_DNA"/>
</dbReference>
<gene>
    <name evidence="10" type="ORF">BSTOLATCC_MIC39581</name>
</gene>